<dbReference type="EMBL" id="CP022114">
    <property type="protein sequence ID" value="ASG63927.1"/>
    <property type="molecule type" value="Genomic_DNA"/>
</dbReference>
<sequence>MISTKTKALAEARERATKQIRRTSLASTSNKQSEVAQKPPQVYRVEGMNIPDDLAGMTKLVHSELQKIEQSQSVILSIWERLNADTTPNVQTVYGQAPDAAGDVSPQNVTLNTLTAATSVTAGIVDATQLNNNTHVGSDIWVDATPGGANVVVKCTNELLIQANGGTVTADNSQYVSNHDVGFIQNAPWNDVSGNGTNYDNIGFPIWMNGSSDYGSYHVRGRYRANMIGLNG</sequence>
<dbReference type="Proteomes" id="UP000197098">
    <property type="component" value="Chromosome"/>
</dbReference>
<dbReference type="AlphaFoldDB" id="A0A248KK36"/>
<proteinExistence type="predicted"/>
<name>A0A248KK36_9ENTR</name>
<feature type="region of interest" description="Disordered" evidence="1">
    <location>
        <begin position="1"/>
        <end position="39"/>
    </location>
</feature>
<reference evidence="2 3" key="1">
    <citation type="submission" date="2017-06" db="EMBL/GenBank/DDBJ databases">
        <title>Origin of plasmid-mediated fosfomycin resistance gene fosA3.</title>
        <authorList>
            <person name="Ito R."/>
            <person name="Pacey M.P."/>
            <person name="Doi Y."/>
        </authorList>
    </citation>
    <scope>NUCLEOTIDE SEQUENCE [LARGE SCALE GENOMIC DNA]</scope>
    <source>
        <strain evidence="2 3">YDC799</strain>
    </source>
</reference>
<organism evidence="2 3">
    <name type="scientific">Kluyvera genomosp. 3</name>
    <dbReference type="NCBI Taxonomy" id="2774055"/>
    <lineage>
        <taxon>Bacteria</taxon>
        <taxon>Pseudomonadati</taxon>
        <taxon>Pseudomonadota</taxon>
        <taxon>Gammaproteobacteria</taxon>
        <taxon>Enterobacterales</taxon>
        <taxon>Enterobacteriaceae</taxon>
        <taxon>Kluyvera</taxon>
    </lineage>
</organism>
<evidence type="ECO:0000313" key="3">
    <source>
        <dbReference type="Proteomes" id="UP000197098"/>
    </source>
</evidence>
<feature type="compositionally biased region" description="Polar residues" evidence="1">
    <location>
        <begin position="22"/>
        <end position="35"/>
    </location>
</feature>
<accession>A0A248KK36</accession>
<protein>
    <submittedName>
        <fullName evidence="2">Uncharacterized protein</fullName>
    </submittedName>
</protein>
<evidence type="ECO:0000256" key="1">
    <source>
        <dbReference type="SAM" id="MobiDB-lite"/>
    </source>
</evidence>
<evidence type="ECO:0000313" key="2">
    <source>
        <dbReference type="EMBL" id="ASG63927.1"/>
    </source>
</evidence>
<feature type="compositionally biased region" description="Basic and acidic residues" evidence="1">
    <location>
        <begin position="8"/>
        <end position="17"/>
    </location>
</feature>
<gene>
    <name evidence="2" type="ORF">CEW81_18235</name>
</gene>